<organism evidence="2 3">
    <name type="scientific">Thermoflavimicrobium daqui</name>
    <dbReference type="NCBI Taxonomy" id="2137476"/>
    <lineage>
        <taxon>Bacteria</taxon>
        <taxon>Bacillati</taxon>
        <taxon>Bacillota</taxon>
        <taxon>Bacilli</taxon>
        <taxon>Bacillales</taxon>
        <taxon>Thermoactinomycetaceae</taxon>
        <taxon>Thermoflavimicrobium</taxon>
    </lineage>
</organism>
<gene>
    <name evidence="2" type="ORF">DL897_05305</name>
</gene>
<evidence type="ECO:0000313" key="3">
    <source>
        <dbReference type="Proteomes" id="UP000251213"/>
    </source>
</evidence>
<dbReference type="Proteomes" id="UP000251213">
    <property type="component" value="Unassembled WGS sequence"/>
</dbReference>
<name>A0A364K887_9BACL</name>
<proteinExistence type="predicted"/>
<feature type="domain" description="Luciferase" evidence="1">
    <location>
        <begin position="32"/>
        <end position="93"/>
    </location>
</feature>
<evidence type="ECO:0000259" key="1">
    <source>
        <dbReference type="Pfam" id="PF17648"/>
    </source>
</evidence>
<dbReference type="AlphaFoldDB" id="A0A364K887"/>
<dbReference type="OrthoDB" id="708298at2"/>
<accession>A0A364K887</accession>
<protein>
    <recommendedName>
        <fullName evidence="1">Luciferase domain-containing protein</fullName>
    </recommendedName>
</protein>
<comment type="caution">
    <text evidence="2">The sequence shown here is derived from an EMBL/GenBank/DDBJ whole genome shotgun (WGS) entry which is preliminary data.</text>
</comment>
<reference evidence="2 3" key="2">
    <citation type="submission" date="2018-06" db="EMBL/GenBank/DDBJ databases">
        <authorList>
            <person name="Zhirakovskaya E."/>
        </authorList>
    </citation>
    <scope>NUCLEOTIDE SEQUENCE [LARGE SCALE GENOMIC DNA]</scope>
    <source>
        <strain evidence="2 3">FBKL4.011</strain>
    </source>
</reference>
<dbReference type="RefSeq" id="WP_113658094.1">
    <property type="nucleotide sequence ID" value="NZ_KZ845664.1"/>
</dbReference>
<dbReference type="EMBL" id="QJKK01000002">
    <property type="protein sequence ID" value="RAL26410.1"/>
    <property type="molecule type" value="Genomic_DNA"/>
</dbReference>
<dbReference type="Pfam" id="PF17648">
    <property type="entry name" value="Luciferase"/>
    <property type="match status" value="1"/>
</dbReference>
<dbReference type="InterPro" id="IPR040841">
    <property type="entry name" value="Luciferase_dom"/>
</dbReference>
<evidence type="ECO:0000313" key="2">
    <source>
        <dbReference type="EMBL" id="RAL26410.1"/>
    </source>
</evidence>
<sequence length="112" mass="13160">MILESLRQELLSWDGVSEHKHRFGGVEFRYKNKELGHLHGEKLADLPFPKSIRDELIEAGLVEPHHVFPNSGWVSFWIKGEQDIPQLSKLFRMQYDRIAKKSMESNWEDGKE</sequence>
<reference evidence="2 3" key="1">
    <citation type="submission" date="2018-06" db="EMBL/GenBank/DDBJ databases">
        <title>Thermoflavimicrobium daqus sp. nov., a thermophilic microbe isolated from Moutai-flavour Daqu.</title>
        <authorList>
            <person name="Wang X."/>
            <person name="Zhou H."/>
        </authorList>
    </citation>
    <scope>NUCLEOTIDE SEQUENCE [LARGE SCALE GENOMIC DNA]</scope>
    <source>
        <strain evidence="2 3">FBKL4.011</strain>
    </source>
</reference>
<keyword evidence="3" id="KW-1185">Reference proteome</keyword>